<evidence type="ECO:0000313" key="1">
    <source>
        <dbReference type="EMBL" id="MBD2503379.1"/>
    </source>
</evidence>
<reference evidence="1 2" key="1">
    <citation type="journal article" date="2020" name="ISME J.">
        <title>Comparative genomics reveals insights into cyanobacterial evolution and habitat adaptation.</title>
        <authorList>
            <person name="Chen M.Y."/>
            <person name="Teng W.K."/>
            <person name="Zhao L."/>
            <person name="Hu C.X."/>
            <person name="Zhou Y.K."/>
            <person name="Han B.P."/>
            <person name="Song L.R."/>
            <person name="Shu W.S."/>
        </authorList>
    </citation>
    <scope>NUCLEOTIDE SEQUENCE [LARGE SCALE GENOMIC DNA]</scope>
    <source>
        <strain evidence="1 2">FACHB-119</strain>
    </source>
</reference>
<dbReference type="Proteomes" id="UP000661112">
    <property type="component" value="Unassembled WGS sequence"/>
</dbReference>
<proteinExistence type="predicted"/>
<dbReference type="RefSeq" id="WP_190476237.1">
    <property type="nucleotide sequence ID" value="NZ_JACJSG010000034.1"/>
</dbReference>
<keyword evidence="2" id="KW-1185">Reference proteome</keyword>
<comment type="caution">
    <text evidence="1">The sequence shown here is derived from an EMBL/GenBank/DDBJ whole genome shotgun (WGS) entry which is preliminary data.</text>
</comment>
<organism evidence="1 2">
    <name type="scientific">Anabaena azotica FACHB-119</name>
    <dbReference type="NCBI Taxonomy" id="947527"/>
    <lineage>
        <taxon>Bacteria</taxon>
        <taxon>Bacillati</taxon>
        <taxon>Cyanobacteriota</taxon>
        <taxon>Cyanophyceae</taxon>
        <taxon>Nostocales</taxon>
        <taxon>Nostocaceae</taxon>
        <taxon>Anabaena</taxon>
        <taxon>Anabaena azotica</taxon>
    </lineage>
</organism>
<evidence type="ECO:0000313" key="2">
    <source>
        <dbReference type="Proteomes" id="UP000661112"/>
    </source>
</evidence>
<dbReference type="EMBL" id="JACJSG010000034">
    <property type="protein sequence ID" value="MBD2503379.1"/>
    <property type="molecule type" value="Genomic_DNA"/>
</dbReference>
<sequence>MQERFQSVVKRRLQIHIENNPPLFPWESQLVEYPDYIEESSLALTPNWGWLAQQAKLNLPVTLPEKVFQEILEKCQQMVTSSLPLGAKLVQVVENFFPNESKTINDLAGLVLRTSYRSPEMDTSPHIQSDYADLDPRQQMALSLLAAKHLLTNLTLPVSTAQPVVERLWLTSLGALTLRVECYTQGDVTQLVVHSDLPTQGILTLQGNGSIAMAQSSTPGCLSVELSCKQLQSIYTLEVDCPELDQQPLLFVINPSI</sequence>
<protein>
    <submittedName>
        <fullName evidence="1">PatU</fullName>
    </submittedName>
</protein>
<accession>A0ABR8D8F8</accession>
<gene>
    <name evidence="1" type="ORF">H6G83_22710</name>
</gene>
<name>A0ABR8D8F8_9NOST</name>